<evidence type="ECO:0000256" key="7">
    <source>
        <dbReference type="ARBA" id="ARBA00022691"/>
    </source>
</evidence>
<keyword evidence="10" id="KW-0539">Nucleus</keyword>
<dbReference type="SUPFAM" id="SSF75217">
    <property type="entry name" value="alpha/beta knot"/>
    <property type="match status" value="1"/>
</dbReference>
<dbReference type="CDD" id="cd18088">
    <property type="entry name" value="Nep1-like"/>
    <property type="match status" value="1"/>
</dbReference>
<comment type="caution">
    <text evidence="12">The sequence shown here is derived from an EMBL/GenBank/DDBJ whole genome shotgun (WGS) entry which is preliminary data.</text>
</comment>
<comment type="similarity">
    <text evidence="2">Belongs to the class IV-like SAM-binding methyltransferase superfamily. RNA methyltransferase NEP1 family.</text>
</comment>
<keyword evidence="9" id="KW-0694">RNA-binding</keyword>
<evidence type="ECO:0000256" key="4">
    <source>
        <dbReference type="ARBA" id="ARBA00022552"/>
    </source>
</evidence>
<feature type="compositionally biased region" description="Basic and acidic residues" evidence="11">
    <location>
        <begin position="24"/>
        <end position="35"/>
    </location>
</feature>
<accession>A0AA88KMJ0</accession>
<dbReference type="InterPro" id="IPR029026">
    <property type="entry name" value="tRNA_m1G_MTases_N"/>
</dbReference>
<evidence type="ECO:0000256" key="8">
    <source>
        <dbReference type="ARBA" id="ARBA00022730"/>
    </source>
</evidence>
<keyword evidence="3" id="KW-0690">Ribosome biogenesis</keyword>
<dbReference type="PANTHER" id="PTHR12636">
    <property type="entry name" value="NEP1/MRA1"/>
    <property type="match status" value="1"/>
</dbReference>
<comment type="subcellular location">
    <subcellularLocation>
        <location evidence="1">Nucleus</location>
        <location evidence="1">Nucleolus</location>
    </subcellularLocation>
</comment>
<evidence type="ECO:0000256" key="2">
    <source>
        <dbReference type="ARBA" id="ARBA00008115"/>
    </source>
</evidence>
<proteinExistence type="inferred from homology"/>
<organism evidence="12 13">
    <name type="scientific">Naegleria lovaniensis</name>
    <name type="common">Amoeba</name>
    <dbReference type="NCBI Taxonomy" id="51637"/>
    <lineage>
        <taxon>Eukaryota</taxon>
        <taxon>Discoba</taxon>
        <taxon>Heterolobosea</taxon>
        <taxon>Tetramitia</taxon>
        <taxon>Eutetramitia</taxon>
        <taxon>Vahlkampfiidae</taxon>
        <taxon>Naegleria</taxon>
    </lineage>
</organism>
<keyword evidence="8" id="KW-0699">rRNA-binding</keyword>
<dbReference type="Pfam" id="PF03587">
    <property type="entry name" value="EMG1"/>
    <property type="match status" value="1"/>
</dbReference>
<dbReference type="EMBL" id="PYSW02000014">
    <property type="protein sequence ID" value="KAG2387024.1"/>
    <property type="molecule type" value="Genomic_DNA"/>
</dbReference>
<evidence type="ECO:0000313" key="13">
    <source>
        <dbReference type="Proteomes" id="UP000816034"/>
    </source>
</evidence>
<evidence type="ECO:0000313" key="12">
    <source>
        <dbReference type="EMBL" id="KAG2387024.1"/>
    </source>
</evidence>
<dbReference type="PANTHER" id="PTHR12636:SF5">
    <property type="entry name" value="RIBOSOMAL RNA SMALL SUBUNIT METHYLTRANSFERASE NEP1"/>
    <property type="match status" value="1"/>
</dbReference>
<keyword evidence="6" id="KW-0808">Transferase</keyword>
<feature type="region of interest" description="Disordered" evidence="11">
    <location>
        <begin position="1"/>
        <end position="35"/>
    </location>
</feature>
<reference evidence="12 13" key="1">
    <citation type="journal article" date="2018" name="BMC Genomics">
        <title>The genome of Naegleria lovaniensis, the basis for a comparative approach to unravel pathogenicity factors of the human pathogenic amoeba N. fowleri.</title>
        <authorList>
            <person name="Liechti N."/>
            <person name="Schurch N."/>
            <person name="Bruggmann R."/>
            <person name="Wittwer M."/>
        </authorList>
    </citation>
    <scope>NUCLEOTIDE SEQUENCE [LARGE SCALE GENOMIC DNA]</scope>
    <source>
        <strain evidence="12 13">ATCC 30569</strain>
    </source>
</reference>
<dbReference type="Gene3D" id="3.40.1280.10">
    <property type="match status" value="1"/>
</dbReference>
<dbReference type="Proteomes" id="UP000816034">
    <property type="component" value="Unassembled WGS sequence"/>
</dbReference>
<name>A0AA88KMJ0_NAELO</name>
<dbReference type="InterPro" id="IPR029028">
    <property type="entry name" value="Alpha/beta_knot_MTases"/>
</dbReference>
<evidence type="ECO:0008006" key="14">
    <source>
        <dbReference type="Google" id="ProtNLM"/>
    </source>
</evidence>
<evidence type="ECO:0000256" key="3">
    <source>
        <dbReference type="ARBA" id="ARBA00022517"/>
    </source>
</evidence>
<evidence type="ECO:0000256" key="6">
    <source>
        <dbReference type="ARBA" id="ARBA00022679"/>
    </source>
</evidence>
<dbReference type="AlphaFoldDB" id="A0AA88KMJ0"/>
<keyword evidence="13" id="KW-1185">Reference proteome</keyword>
<dbReference type="FunFam" id="3.40.1280.10:FF:000003">
    <property type="entry name" value="Ribosomal RNA small subunit methyltransferase"/>
    <property type="match status" value="1"/>
</dbReference>
<sequence>MPKEKSASRNSASIGGGVSSSHGVSKEQKTLQAKKYVEKESKRRLIVVLEGCPLEVAKIGDKYKLLNSDDHRSYLSKHGKNPDDYRPDVVHQSLLALFDSPLNKAGLLQVYMHTVDNTLIEVNPHTRVPRTYKRFAGLMVQLLFKHKIKAAETEAVLFKIIKNPVTDHLPSTARKIAAEFNVEQVIRLEEYVPVLCTKQREMVNKKPSTDVTDVSEDGPMVFIIGAFARGDLKLPWFV</sequence>
<dbReference type="InterPro" id="IPR005304">
    <property type="entry name" value="Rbsml_bgen_MeTrfase_EMG1/NEP1"/>
</dbReference>
<dbReference type="RefSeq" id="XP_044551016.1">
    <property type="nucleotide sequence ID" value="XM_044691435.1"/>
</dbReference>
<evidence type="ECO:0000256" key="5">
    <source>
        <dbReference type="ARBA" id="ARBA00022603"/>
    </source>
</evidence>
<evidence type="ECO:0000256" key="11">
    <source>
        <dbReference type="SAM" id="MobiDB-lite"/>
    </source>
</evidence>
<evidence type="ECO:0000256" key="1">
    <source>
        <dbReference type="ARBA" id="ARBA00004604"/>
    </source>
</evidence>
<keyword evidence="4" id="KW-0698">rRNA processing</keyword>
<keyword evidence="7" id="KW-0949">S-adenosyl-L-methionine</keyword>
<protein>
    <recommendedName>
        <fullName evidence="14">Ribosomal RNA small subunit methyltransferase NEP1</fullName>
    </recommendedName>
</protein>
<dbReference type="GO" id="GO:0070037">
    <property type="term" value="F:rRNA (pseudouridine) methyltransferase activity"/>
    <property type="evidence" value="ECO:0007669"/>
    <property type="project" value="InterPro"/>
</dbReference>
<gene>
    <name evidence="12" type="ORF">C9374_002059</name>
</gene>
<evidence type="ECO:0000256" key="9">
    <source>
        <dbReference type="ARBA" id="ARBA00022884"/>
    </source>
</evidence>
<keyword evidence="5" id="KW-0489">Methyltransferase</keyword>
<dbReference type="GO" id="GO:0019843">
    <property type="term" value="F:rRNA binding"/>
    <property type="evidence" value="ECO:0007669"/>
    <property type="project" value="UniProtKB-KW"/>
</dbReference>
<dbReference type="GeneID" id="68094515"/>
<dbReference type="GO" id="GO:0070475">
    <property type="term" value="P:rRNA base methylation"/>
    <property type="evidence" value="ECO:0007669"/>
    <property type="project" value="InterPro"/>
</dbReference>
<evidence type="ECO:0000256" key="10">
    <source>
        <dbReference type="ARBA" id="ARBA00023242"/>
    </source>
</evidence>
<dbReference type="GO" id="GO:0032040">
    <property type="term" value="C:small-subunit processome"/>
    <property type="evidence" value="ECO:0007669"/>
    <property type="project" value="TreeGrafter"/>
</dbReference>